<organism evidence="1 2">
    <name type="scientific">Ramalina farinacea</name>
    <dbReference type="NCBI Taxonomy" id="258253"/>
    <lineage>
        <taxon>Eukaryota</taxon>
        <taxon>Fungi</taxon>
        <taxon>Dikarya</taxon>
        <taxon>Ascomycota</taxon>
        <taxon>Pezizomycotina</taxon>
        <taxon>Lecanoromycetes</taxon>
        <taxon>OSLEUM clade</taxon>
        <taxon>Lecanoromycetidae</taxon>
        <taxon>Lecanorales</taxon>
        <taxon>Lecanorineae</taxon>
        <taxon>Ramalinaceae</taxon>
        <taxon>Ramalina</taxon>
    </lineage>
</organism>
<accession>A0AA43QU67</accession>
<keyword evidence="2" id="KW-1185">Reference proteome</keyword>
<reference evidence="1" key="1">
    <citation type="journal article" date="2023" name="Genome Biol. Evol.">
        <title>First Whole Genome Sequence and Flow Cytometry Genome Size Data for the Lichen-Forming Fungus Ramalina farinacea (Ascomycota).</title>
        <authorList>
            <person name="Llewellyn T."/>
            <person name="Mian S."/>
            <person name="Hill R."/>
            <person name="Leitch I.J."/>
            <person name="Gaya E."/>
        </authorList>
    </citation>
    <scope>NUCLEOTIDE SEQUENCE</scope>
    <source>
        <strain evidence="1">LIQ254RAFAR</strain>
    </source>
</reference>
<comment type="caution">
    <text evidence="1">The sequence shown here is derived from an EMBL/GenBank/DDBJ whole genome shotgun (WGS) entry which is preliminary data.</text>
</comment>
<evidence type="ECO:0000313" key="1">
    <source>
        <dbReference type="EMBL" id="MDI1492711.1"/>
    </source>
</evidence>
<dbReference type="EMBL" id="JAPUFD010000020">
    <property type="protein sequence ID" value="MDI1492711.1"/>
    <property type="molecule type" value="Genomic_DNA"/>
</dbReference>
<sequence>MERPMRTYRSHNFGQTGIKYQAQSGLSDPQVLPHWMTVQPMSFAQAERTLICACTFQEASTRTIREHMEMIRIDARFEIMGLLAYAKRKTLESCCEWWENSSRAVNFGVGVSIIHIIYDDIPANYHEGIKRVKGQLCLVIDCPLSSFQVKDLQRYGPLFERNMPTELRIDLNVILWMRGRDDADAFGEMVDETQGWLRQAPQESPRLAVELYLKSRQSIANEDELGDDMLTADDWKTLTSIRDFLSVFYEVTKSTENNVATAELVLSAMDFMLDHFDNSIDQYTDNAFMIASLDVGYSKLLKYFNKHARTPAYVAAITLNPSIKWTLFKKLWKPEEVERASKAPTTMWREDYSHFTSLPILTVANPEDTDDQISFHRRLKATKADIDISRDELDRC</sequence>
<dbReference type="InterPro" id="IPR012337">
    <property type="entry name" value="RNaseH-like_sf"/>
</dbReference>
<name>A0AA43QU67_9LECA</name>
<dbReference type="AlphaFoldDB" id="A0AA43QU67"/>
<dbReference type="Proteomes" id="UP001161017">
    <property type="component" value="Unassembled WGS sequence"/>
</dbReference>
<dbReference type="SUPFAM" id="SSF53098">
    <property type="entry name" value="Ribonuclease H-like"/>
    <property type="match status" value="1"/>
</dbReference>
<protein>
    <submittedName>
        <fullName evidence="1">Uncharacterized protein</fullName>
    </submittedName>
</protein>
<evidence type="ECO:0000313" key="2">
    <source>
        <dbReference type="Proteomes" id="UP001161017"/>
    </source>
</evidence>
<proteinExistence type="predicted"/>
<gene>
    <name evidence="1" type="ORF">OHK93_004493</name>
</gene>